<proteinExistence type="predicted"/>
<dbReference type="AlphaFoldDB" id="A0A433JJH5"/>
<dbReference type="EMBL" id="RZGR01000013">
    <property type="protein sequence ID" value="RUQ88323.1"/>
    <property type="molecule type" value="Genomic_DNA"/>
</dbReference>
<name>A0A433JJH5_9GAMM</name>
<evidence type="ECO:0000313" key="2">
    <source>
        <dbReference type="Proteomes" id="UP000288012"/>
    </source>
</evidence>
<dbReference type="Proteomes" id="UP000288012">
    <property type="component" value="Unassembled WGS sequence"/>
</dbReference>
<sequence>MCEIIGLPIHNLILNGDDAPQIFVDKYVLLENKDKNKGNIESYANDPIPVTQYIPQYVKKLWELHNAVMNLLESALKLSFKQIEASIDEMKDLSKKEKLTHCDVISNKEGYIKTTLSKNIKKLIEHYGLYPKYRGTLIGL</sequence>
<gene>
    <name evidence="1" type="ORF">EKM59_05475</name>
</gene>
<accession>A0A433JJH5</accession>
<keyword evidence="2" id="KW-1185">Reference proteome</keyword>
<organism evidence="1 2">
    <name type="scientific">Legionella septentrionalis</name>
    <dbReference type="NCBI Taxonomy" id="2498109"/>
    <lineage>
        <taxon>Bacteria</taxon>
        <taxon>Pseudomonadati</taxon>
        <taxon>Pseudomonadota</taxon>
        <taxon>Gammaproteobacteria</taxon>
        <taxon>Legionellales</taxon>
        <taxon>Legionellaceae</taxon>
        <taxon>Legionella</taxon>
    </lineage>
</organism>
<protein>
    <submittedName>
        <fullName evidence="1">Uncharacterized protein</fullName>
    </submittedName>
</protein>
<reference evidence="1 2" key="1">
    <citation type="submission" date="2018-12" db="EMBL/GenBank/DDBJ databases">
        <title>Legionella sp,whole genome shotgun sequence.</title>
        <authorList>
            <person name="Wu H."/>
        </authorList>
    </citation>
    <scope>NUCLEOTIDE SEQUENCE [LARGE SCALE GENOMIC DNA]</scope>
    <source>
        <strain evidence="2">km714</strain>
    </source>
</reference>
<dbReference type="RefSeq" id="WP_127111224.1">
    <property type="nucleotide sequence ID" value="NZ_RZGR01000013.1"/>
</dbReference>
<evidence type="ECO:0000313" key="1">
    <source>
        <dbReference type="EMBL" id="RUQ88323.1"/>
    </source>
</evidence>
<comment type="caution">
    <text evidence="1">The sequence shown here is derived from an EMBL/GenBank/DDBJ whole genome shotgun (WGS) entry which is preliminary data.</text>
</comment>